<dbReference type="InterPro" id="IPR006342">
    <property type="entry name" value="FkbM_mtfrase"/>
</dbReference>
<dbReference type="InterPro" id="IPR029063">
    <property type="entry name" value="SAM-dependent_MTases_sf"/>
</dbReference>
<reference evidence="2" key="1">
    <citation type="submission" date="2019-08" db="EMBL/GenBank/DDBJ databases">
        <title>The improved chromosome-level genome for the pearl oyster Pinctada fucata martensii using PacBio sequencing and Hi-C.</title>
        <authorList>
            <person name="Zheng Z."/>
        </authorList>
    </citation>
    <scope>NUCLEOTIDE SEQUENCE</scope>
    <source>
        <strain evidence="2">ZZ-2019</strain>
        <tissue evidence="2">Adductor muscle</tissue>
    </source>
</reference>
<evidence type="ECO:0008006" key="4">
    <source>
        <dbReference type="Google" id="ProtNLM"/>
    </source>
</evidence>
<organism evidence="2 3">
    <name type="scientific">Pinctada imbricata</name>
    <name type="common">Atlantic pearl-oyster</name>
    <name type="synonym">Pinctada martensii</name>
    <dbReference type="NCBI Taxonomy" id="66713"/>
    <lineage>
        <taxon>Eukaryota</taxon>
        <taxon>Metazoa</taxon>
        <taxon>Spiralia</taxon>
        <taxon>Lophotrochozoa</taxon>
        <taxon>Mollusca</taxon>
        <taxon>Bivalvia</taxon>
        <taxon>Autobranchia</taxon>
        <taxon>Pteriomorphia</taxon>
        <taxon>Pterioida</taxon>
        <taxon>Pterioidea</taxon>
        <taxon>Pteriidae</taxon>
        <taxon>Pinctada</taxon>
    </lineage>
</organism>
<keyword evidence="3" id="KW-1185">Reference proteome</keyword>
<evidence type="ECO:0000256" key="1">
    <source>
        <dbReference type="SAM" id="MobiDB-lite"/>
    </source>
</evidence>
<evidence type="ECO:0000313" key="2">
    <source>
        <dbReference type="EMBL" id="KAK3083487.1"/>
    </source>
</evidence>
<dbReference type="EMBL" id="VSWD01000014">
    <property type="protein sequence ID" value="KAK3083487.1"/>
    <property type="molecule type" value="Genomic_DNA"/>
</dbReference>
<comment type="caution">
    <text evidence="2">The sequence shown here is derived from an EMBL/GenBank/DDBJ whole genome shotgun (WGS) entry which is preliminary data.</text>
</comment>
<feature type="compositionally biased region" description="Basic residues" evidence="1">
    <location>
        <begin position="1"/>
        <end position="12"/>
    </location>
</feature>
<sequence>MTSDRQRKRSERRWKTGTDENSHSYLLPSSKVIELGGNRGVFAKNMLRKYKLQSYIVLEPMKRFYQNLSIELPKYTGKLQVLNFGLGKTNKMIEIRDMDDGTSAFLNSSDPRYTERPMSFIRIVNAIEFFLSLGIGCSEVDLLSMNCEGCEIEVLEMLIETNMIKYFKNIQFQLHTNLKHLKDVKRRYCQIRERLPRTHKVLYSYPFIWEGWQRKDQS</sequence>
<dbReference type="Gene3D" id="3.40.50.150">
    <property type="entry name" value="Vaccinia Virus protein VP39"/>
    <property type="match status" value="1"/>
</dbReference>
<name>A0AA88XLT0_PINIB</name>
<proteinExistence type="predicted"/>
<dbReference type="SUPFAM" id="SSF53335">
    <property type="entry name" value="S-adenosyl-L-methionine-dependent methyltransferases"/>
    <property type="match status" value="1"/>
</dbReference>
<evidence type="ECO:0000313" key="3">
    <source>
        <dbReference type="Proteomes" id="UP001186944"/>
    </source>
</evidence>
<gene>
    <name evidence="2" type="ORF">FSP39_023846</name>
</gene>
<dbReference type="NCBIfam" id="TIGR01444">
    <property type="entry name" value="fkbM_fam"/>
    <property type="match status" value="1"/>
</dbReference>
<feature type="region of interest" description="Disordered" evidence="1">
    <location>
        <begin position="1"/>
        <end position="21"/>
    </location>
</feature>
<protein>
    <recommendedName>
        <fullName evidence="4">Methyltransferase FkbM domain-containing protein</fullName>
    </recommendedName>
</protein>
<accession>A0AA88XLT0</accession>
<dbReference type="AlphaFoldDB" id="A0AA88XLT0"/>
<dbReference type="Proteomes" id="UP001186944">
    <property type="component" value="Unassembled WGS sequence"/>
</dbReference>